<dbReference type="EMBL" id="RSED01000003">
    <property type="protein sequence ID" value="RRS05634.1"/>
    <property type="molecule type" value="Genomic_DNA"/>
</dbReference>
<organism evidence="2 3">
    <name type="scientific">Aquabacterium soli</name>
    <dbReference type="NCBI Taxonomy" id="2493092"/>
    <lineage>
        <taxon>Bacteria</taxon>
        <taxon>Pseudomonadati</taxon>
        <taxon>Pseudomonadota</taxon>
        <taxon>Betaproteobacteria</taxon>
        <taxon>Burkholderiales</taxon>
        <taxon>Aquabacterium</taxon>
    </lineage>
</organism>
<dbReference type="Pfam" id="PF00563">
    <property type="entry name" value="EAL"/>
    <property type="match status" value="1"/>
</dbReference>
<dbReference type="InterPro" id="IPR029151">
    <property type="entry name" value="Sensor-like_sf"/>
</dbReference>
<accession>A0A3R8S9W7</accession>
<gene>
    <name evidence="2" type="ORF">EIP75_05435</name>
</gene>
<evidence type="ECO:0000259" key="1">
    <source>
        <dbReference type="PROSITE" id="PS50883"/>
    </source>
</evidence>
<dbReference type="PANTHER" id="PTHR33121">
    <property type="entry name" value="CYCLIC DI-GMP PHOSPHODIESTERASE PDEF"/>
    <property type="match status" value="1"/>
</dbReference>
<dbReference type="InterPro" id="IPR001633">
    <property type="entry name" value="EAL_dom"/>
</dbReference>
<dbReference type="PROSITE" id="PS50883">
    <property type="entry name" value="EAL"/>
    <property type="match status" value="1"/>
</dbReference>
<keyword evidence="3" id="KW-1185">Reference proteome</keyword>
<protein>
    <submittedName>
        <fullName evidence="2">EAL domain-containing protein</fullName>
    </submittedName>
</protein>
<dbReference type="Proteomes" id="UP000269265">
    <property type="component" value="Unassembled WGS sequence"/>
</dbReference>
<dbReference type="CDD" id="cd01948">
    <property type="entry name" value="EAL"/>
    <property type="match status" value="1"/>
</dbReference>
<dbReference type="AlphaFoldDB" id="A0A3R8S9W7"/>
<dbReference type="Gene3D" id="3.20.20.450">
    <property type="entry name" value="EAL domain"/>
    <property type="match status" value="1"/>
</dbReference>
<dbReference type="GO" id="GO:0071111">
    <property type="term" value="F:cyclic-guanylate-specific phosphodiesterase activity"/>
    <property type="evidence" value="ECO:0007669"/>
    <property type="project" value="InterPro"/>
</dbReference>
<dbReference type="InterPro" id="IPR050706">
    <property type="entry name" value="Cyclic-di-GMP_PDE-like"/>
</dbReference>
<evidence type="ECO:0000313" key="3">
    <source>
        <dbReference type="Proteomes" id="UP000269265"/>
    </source>
</evidence>
<proteinExistence type="predicted"/>
<dbReference type="SUPFAM" id="SSF141868">
    <property type="entry name" value="EAL domain-like"/>
    <property type="match status" value="1"/>
</dbReference>
<dbReference type="SMART" id="SM00052">
    <property type="entry name" value="EAL"/>
    <property type="match status" value="1"/>
</dbReference>
<reference evidence="2 3" key="1">
    <citation type="submission" date="2018-12" db="EMBL/GenBank/DDBJ databases">
        <title>The whole draft genome of Aquabacterium sp. SJQ9.</title>
        <authorList>
            <person name="Sun L."/>
            <person name="Gao X."/>
            <person name="Chen W."/>
            <person name="Huang K."/>
        </authorList>
    </citation>
    <scope>NUCLEOTIDE SEQUENCE [LARGE SCALE GENOMIC DNA]</scope>
    <source>
        <strain evidence="2 3">SJQ9</strain>
    </source>
</reference>
<evidence type="ECO:0000313" key="2">
    <source>
        <dbReference type="EMBL" id="RRS05634.1"/>
    </source>
</evidence>
<comment type="caution">
    <text evidence="2">The sequence shown here is derived from an EMBL/GenBank/DDBJ whole genome shotgun (WGS) entry which is preliminary data.</text>
</comment>
<sequence length="445" mass="49445">MPRQVCGRTRPGQSRYCVLTRTNDLQALLSCLKQEGSVTTAHEGGHILKSAFQPIYSLSHCRAVGHEALLRATDAEHKPVPPPEYFATATSSEDRVWIDNLTGLLHMANFAANRPARQWLFLNTLPETMLKLTSEATPRHLAEALDRFNLPASTVVLEVLESAFQDAGELTAAVERAREIGFLIALDDFGAGHSNFDRVWQLRPDIVKLDRSLVARAAANTRERRVVMQMVSLLHECGALVLMEGVETVDEALLALEADVDMVQGYHFCRPQPLPETGGPALQKLSELHQLLLNTALRQRQQQKARIAAYYNAIGHGAFTLSQGHTLEEACQSFLSLPQAEVCYLLDDHGFQVGTHVLPPQYSSPDVLGYEPLNDCTGATWARRPYFRRAMQAIGQVQVTRPYRTIHGNRICVTVSMAFRRMVDGQEQIQVLCGDLLENEDSALA</sequence>
<dbReference type="Gene3D" id="3.30.450.20">
    <property type="entry name" value="PAS domain"/>
    <property type="match status" value="1"/>
</dbReference>
<feature type="domain" description="EAL" evidence="1">
    <location>
        <begin position="31"/>
        <end position="285"/>
    </location>
</feature>
<dbReference type="InterPro" id="IPR035919">
    <property type="entry name" value="EAL_sf"/>
</dbReference>
<name>A0A3R8S9W7_9BURK</name>
<dbReference type="SUPFAM" id="SSF103190">
    <property type="entry name" value="Sensory domain-like"/>
    <property type="match status" value="1"/>
</dbReference>
<dbReference type="PANTHER" id="PTHR33121:SF76">
    <property type="entry name" value="SIGNALING PROTEIN"/>
    <property type="match status" value="1"/>
</dbReference>